<evidence type="ECO:0000256" key="4">
    <source>
        <dbReference type="ARBA" id="ARBA00022719"/>
    </source>
</evidence>
<keyword evidence="9" id="KW-0676">Redox-active center</keyword>
<dbReference type="SUPFAM" id="SSF52833">
    <property type="entry name" value="Thioredoxin-like"/>
    <property type="match status" value="1"/>
</dbReference>
<dbReference type="Pfam" id="PF03412">
    <property type="entry name" value="Peptidase_C39"/>
    <property type="match status" value="1"/>
</dbReference>
<dbReference type="KEGG" id="pex:IZT61_18080"/>
<comment type="subcellular location">
    <subcellularLocation>
        <location evidence="1">Membrane</location>
        <topology evidence="1">Multi-pass membrane protein</topology>
    </subcellularLocation>
</comment>
<keyword evidence="4" id="KW-0874">Quinone</keyword>
<evidence type="ECO:0000256" key="9">
    <source>
        <dbReference type="ARBA" id="ARBA00023284"/>
    </source>
</evidence>
<dbReference type="CDD" id="cd12921">
    <property type="entry name" value="VKOR_4"/>
    <property type="match status" value="1"/>
</dbReference>
<dbReference type="GO" id="GO:0005524">
    <property type="term" value="F:ATP binding"/>
    <property type="evidence" value="ECO:0007669"/>
    <property type="project" value="InterPro"/>
</dbReference>
<feature type="transmembrane region" description="Helical" evidence="10">
    <location>
        <begin position="335"/>
        <end position="356"/>
    </location>
</feature>
<proteinExistence type="inferred from homology"/>
<feature type="transmembrane region" description="Helical" evidence="10">
    <location>
        <begin position="239"/>
        <end position="262"/>
    </location>
</feature>
<dbReference type="InterPro" id="IPR012336">
    <property type="entry name" value="Thioredoxin-like_fold"/>
</dbReference>
<dbReference type="InterPro" id="IPR038354">
    <property type="entry name" value="VKOR_sf"/>
</dbReference>
<dbReference type="InterPro" id="IPR036249">
    <property type="entry name" value="Thioredoxin-like_sf"/>
</dbReference>
<organism evidence="12 13">
    <name type="scientific">Pedobacter endophyticus</name>
    <dbReference type="NCBI Taxonomy" id="2789740"/>
    <lineage>
        <taxon>Bacteria</taxon>
        <taxon>Pseudomonadati</taxon>
        <taxon>Bacteroidota</taxon>
        <taxon>Sphingobacteriia</taxon>
        <taxon>Sphingobacteriales</taxon>
        <taxon>Sphingobacteriaceae</taxon>
        <taxon>Pedobacter</taxon>
    </lineage>
</organism>
<evidence type="ECO:0000256" key="3">
    <source>
        <dbReference type="ARBA" id="ARBA00022692"/>
    </source>
</evidence>
<dbReference type="GO" id="GO:0006508">
    <property type="term" value="P:proteolysis"/>
    <property type="evidence" value="ECO:0007669"/>
    <property type="project" value="InterPro"/>
</dbReference>
<feature type="transmembrane region" description="Helical" evidence="10">
    <location>
        <begin position="156"/>
        <end position="178"/>
    </location>
</feature>
<dbReference type="GO" id="GO:0016020">
    <property type="term" value="C:membrane"/>
    <property type="evidence" value="ECO:0007669"/>
    <property type="project" value="UniProtKB-SubCell"/>
</dbReference>
<evidence type="ECO:0000313" key="13">
    <source>
        <dbReference type="Proteomes" id="UP000594759"/>
    </source>
</evidence>
<dbReference type="InterPro" id="IPR012932">
    <property type="entry name" value="VKOR"/>
</dbReference>
<evidence type="ECO:0000256" key="2">
    <source>
        <dbReference type="ARBA" id="ARBA00006214"/>
    </source>
</evidence>
<dbReference type="GO" id="GO:0008233">
    <property type="term" value="F:peptidase activity"/>
    <property type="evidence" value="ECO:0007669"/>
    <property type="project" value="InterPro"/>
</dbReference>
<dbReference type="GO" id="GO:0016491">
    <property type="term" value="F:oxidoreductase activity"/>
    <property type="evidence" value="ECO:0007669"/>
    <property type="project" value="UniProtKB-KW"/>
</dbReference>
<evidence type="ECO:0000256" key="10">
    <source>
        <dbReference type="SAM" id="Phobius"/>
    </source>
</evidence>
<name>A0A7S9KY45_9SPHI</name>
<dbReference type="GO" id="GO:0048038">
    <property type="term" value="F:quinone binding"/>
    <property type="evidence" value="ECO:0007669"/>
    <property type="project" value="UniProtKB-KW"/>
</dbReference>
<dbReference type="Gene3D" id="1.20.1440.130">
    <property type="entry name" value="VKOR domain"/>
    <property type="match status" value="1"/>
</dbReference>
<evidence type="ECO:0000313" key="12">
    <source>
        <dbReference type="EMBL" id="QPH38950.1"/>
    </source>
</evidence>
<feature type="transmembrane region" description="Helical" evidence="10">
    <location>
        <begin position="298"/>
        <end position="315"/>
    </location>
</feature>
<keyword evidence="6" id="KW-0560">Oxidoreductase</keyword>
<evidence type="ECO:0000256" key="6">
    <source>
        <dbReference type="ARBA" id="ARBA00023002"/>
    </source>
</evidence>
<feature type="transmembrane region" description="Helical" evidence="10">
    <location>
        <begin position="184"/>
        <end position="207"/>
    </location>
</feature>
<comment type="similarity">
    <text evidence="2">Belongs to the VKOR family.</text>
</comment>
<feature type="transmembrane region" description="Helical" evidence="10">
    <location>
        <begin position="268"/>
        <end position="286"/>
    </location>
</feature>
<keyword evidence="13" id="KW-1185">Reference proteome</keyword>
<keyword evidence="3 10" id="KW-0812">Transmembrane</keyword>
<protein>
    <recommendedName>
        <fullName evidence="11">Peptidase C39 domain-containing protein</fullName>
    </recommendedName>
</protein>
<dbReference type="Pfam" id="PF07884">
    <property type="entry name" value="VKOR"/>
    <property type="match status" value="1"/>
</dbReference>
<dbReference type="InterPro" id="IPR005074">
    <property type="entry name" value="Peptidase_C39"/>
</dbReference>
<dbReference type="SMART" id="SM00756">
    <property type="entry name" value="VKc"/>
    <property type="match status" value="1"/>
</dbReference>
<dbReference type="EMBL" id="CP064939">
    <property type="protein sequence ID" value="QPH38950.1"/>
    <property type="molecule type" value="Genomic_DNA"/>
</dbReference>
<evidence type="ECO:0000259" key="11">
    <source>
        <dbReference type="PROSITE" id="PS50990"/>
    </source>
</evidence>
<dbReference type="Proteomes" id="UP000594759">
    <property type="component" value="Chromosome"/>
</dbReference>
<dbReference type="Gene3D" id="3.90.70.10">
    <property type="entry name" value="Cysteine proteinases"/>
    <property type="match status" value="1"/>
</dbReference>
<gene>
    <name evidence="12" type="ORF">IZT61_18080</name>
</gene>
<dbReference type="Gene3D" id="3.40.30.10">
    <property type="entry name" value="Glutaredoxin"/>
    <property type="match status" value="1"/>
</dbReference>
<reference evidence="12 13" key="1">
    <citation type="submission" date="2020-11" db="EMBL/GenBank/DDBJ databases">
        <title>Pedobacter endophytica, an endophytic bacteria isolated form Carex pumila.</title>
        <authorList>
            <person name="Peng Y."/>
            <person name="Jiang L."/>
            <person name="Lee J."/>
        </authorList>
    </citation>
    <scope>NUCLEOTIDE SEQUENCE [LARGE SCALE GENOMIC DNA]</scope>
    <source>
        <strain evidence="12 13">JBR3-12</strain>
    </source>
</reference>
<keyword evidence="8" id="KW-1015">Disulfide bond</keyword>
<dbReference type="PROSITE" id="PS50990">
    <property type="entry name" value="PEPTIDASE_C39"/>
    <property type="match status" value="1"/>
</dbReference>
<evidence type="ECO:0000256" key="7">
    <source>
        <dbReference type="ARBA" id="ARBA00023136"/>
    </source>
</evidence>
<accession>A0A7S9KY45</accession>
<dbReference type="AlphaFoldDB" id="A0A7S9KY45"/>
<dbReference type="Pfam" id="PF13462">
    <property type="entry name" value="Thioredoxin_4"/>
    <property type="match status" value="1"/>
</dbReference>
<evidence type="ECO:0000256" key="1">
    <source>
        <dbReference type="ARBA" id="ARBA00004141"/>
    </source>
</evidence>
<keyword evidence="5 10" id="KW-1133">Transmembrane helix</keyword>
<feature type="domain" description="Peptidase C39" evidence="11">
    <location>
        <begin position="8"/>
        <end position="133"/>
    </location>
</feature>
<evidence type="ECO:0000256" key="8">
    <source>
        <dbReference type="ARBA" id="ARBA00023157"/>
    </source>
</evidence>
<evidence type="ECO:0000256" key="5">
    <source>
        <dbReference type="ARBA" id="ARBA00022989"/>
    </source>
</evidence>
<sequence length="557" mass="63632">MTNFFKRLIEPTPNGPEVADLIVRLIGAKISKTTLKKEIEEHPDYPSLLSIRDVFTSHGIDNIALKIDPDTLTDSQDPFIVQLKGNKKDDFFFSVVREIKSNQITYFDPQIHAWTISEQGAFLEKITGIVLLIEGGAEISEKDYDKKRQAEKQKKIAQYAGSLCIPILSIVLGIYYFLQGGFDMILPFVYLLLTLTGCGITILLIWYELDRYNPILNQICTGGKKINCGAILQSNGSKIVGFSWSSIGFSYFNSILLILILGGLENKIVLFMLSWVNILVMPYLIFSIYYQWRVAKQWCILCLSVLAIMTLQALAVSVDNWYGIYALKAITIGHVIQGFFAFTFSLAIINIIIVAFQKAKANNDNLTRLQKLKNNPVIFKTLLMGERKITINPENLGITLGNPRAKYKIIKVCNPYCGPCANAHKPLENLLQENDDLQIQILFTASNDINDIKNPPVKHFLALAEKYDEEHLKKALDDWYLSDVMDYKSFAAKHPIHKELKYQVEKIDMMKNWCDKIQIDFTPTFFISMNDNESNIDEYFQMPSLYSPNDFKYFFLQ</sequence>
<keyword evidence="7 10" id="KW-0472">Membrane</keyword>
<dbReference type="RefSeq" id="WP_196098425.1">
    <property type="nucleotide sequence ID" value="NZ_CP064939.1"/>
</dbReference>